<dbReference type="GO" id="GO:0008757">
    <property type="term" value="F:S-adenosylmethionine-dependent methyltransferase activity"/>
    <property type="evidence" value="ECO:0007669"/>
    <property type="project" value="InterPro"/>
</dbReference>
<dbReference type="InterPro" id="IPR013216">
    <property type="entry name" value="Methyltransf_11"/>
</dbReference>
<evidence type="ECO:0000313" key="4">
    <source>
        <dbReference type="Proteomes" id="UP000614996"/>
    </source>
</evidence>
<dbReference type="PANTHER" id="PTHR42912">
    <property type="entry name" value="METHYLTRANSFERASE"/>
    <property type="match status" value="1"/>
</dbReference>
<dbReference type="Gene3D" id="3.40.50.150">
    <property type="entry name" value="Vaccinia Virus protein VP39"/>
    <property type="match status" value="1"/>
</dbReference>
<dbReference type="InterPro" id="IPR050508">
    <property type="entry name" value="Methyltransf_Superfamily"/>
</dbReference>
<evidence type="ECO:0000313" key="3">
    <source>
        <dbReference type="EMBL" id="GIL30563.1"/>
    </source>
</evidence>
<dbReference type="RefSeq" id="WP_207122397.1">
    <property type="nucleotide sequence ID" value="NZ_BOPO01000001.1"/>
</dbReference>
<evidence type="ECO:0000259" key="1">
    <source>
        <dbReference type="Pfam" id="PF08241"/>
    </source>
</evidence>
<comment type="caution">
    <text evidence="3">The sequence shown here is derived from an EMBL/GenBank/DDBJ whole genome shotgun (WGS) entry which is preliminary data.</text>
</comment>
<feature type="domain" description="Methyltransferase type 11" evidence="1">
    <location>
        <begin position="101"/>
        <end position="192"/>
    </location>
</feature>
<dbReference type="Pfam" id="PF08241">
    <property type="entry name" value="Methyltransf_11"/>
    <property type="match status" value="1"/>
</dbReference>
<reference evidence="3" key="2">
    <citation type="submission" date="2021-02" db="EMBL/GenBank/DDBJ databases">
        <title>Whole genome shotgun sequence of Actinocatenispora sp. strain NUM-2625.</title>
        <authorList>
            <person name="Oyunbileg N."/>
            <person name="Iizaka Y."/>
            <person name="Davaapurev BO."/>
            <person name="Fukumoto A."/>
            <person name="Batkhuu J."/>
            <person name="Anzai Y."/>
        </authorList>
    </citation>
    <scope>NUCLEOTIDE SEQUENCE</scope>
    <source>
        <strain evidence="3">NUM-2625</strain>
    </source>
</reference>
<dbReference type="Proteomes" id="UP000614996">
    <property type="component" value="Unassembled WGS sequence"/>
</dbReference>
<dbReference type="CDD" id="cd02440">
    <property type="entry name" value="AdoMet_MTases"/>
    <property type="match status" value="1"/>
</dbReference>
<dbReference type="AlphaFoldDB" id="A0A8J4EP84"/>
<proteinExistence type="predicted"/>
<dbReference type="PROSITE" id="PS50276">
    <property type="entry name" value="PANCREATIC_HORMONE_2"/>
    <property type="match status" value="1"/>
</dbReference>
<gene>
    <name evidence="2" type="ORF">NUM_00250</name>
    <name evidence="3" type="ORF">NUM_58170</name>
</gene>
<dbReference type="SUPFAM" id="SSF53335">
    <property type="entry name" value="S-adenosyl-L-methionine-dependent methyltransferases"/>
    <property type="match status" value="1"/>
</dbReference>
<organism evidence="3 4">
    <name type="scientific">Actinocatenispora comari</name>
    <dbReference type="NCBI Taxonomy" id="2807577"/>
    <lineage>
        <taxon>Bacteria</taxon>
        <taxon>Bacillati</taxon>
        <taxon>Actinomycetota</taxon>
        <taxon>Actinomycetes</taxon>
        <taxon>Micromonosporales</taxon>
        <taxon>Micromonosporaceae</taxon>
        <taxon>Actinocatenispora</taxon>
    </lineage>
</organism>
<evidence type="ECO:0000313" key="2">
    <source>
        <dbReference type="EMBL" id="GIL24770.1"/>
    </source>
</evidence>
<protein>
    <recommendedName>
        <fullName evidence="1">Methyltransferase type 11 domain-containing protein</fullName>
    </recommendedName>
</protein>
<dbReference type="InterPro" id="IPR029063">
    <property type="entry name" value="SAM-dependent_MTases_sf"/>
</dbReference>
<name>A0A8J4EP84_9ACTN</name>
<sequence>MTYLSPLGYLLGVEGVALLRGMREGTGDRTFVEARLAEIRELLADPTLRAAGGLDAVPGGIGTDQVYDEWAAHYDGPNSMIDLEQPLVREILAGLPVGTALDAACGTGRHAEYLAGLGHRVIGVDANPRMLAVAAAKLPELDLRRGMLDALPLGDDSVDLVVCGLALCHTPDLAPVFAEFARVLRPGGHLVVSDPHQVLSYLRPTLPRAPGPDGRRSILVEYHRPLSAYLTAALRYGFQLRHCAEPQAERPERPTVAPPMPTEVGWALLDQVPEAAAVALSVPSVVLLHLQSPG</sequence>
<dbReference type="EMBL" id="BOPO01000124">
    <property type="protein sequence ID" value="GIL30563.1"/>
    <property type="molecule type" value="Genomic_DNA"/>
</dbReference>
<accession>A0A8J4EP84</accession>
<reference evidence="4" key="1">
    <citation type="journal article" date="2021" name="Int. J. Syst. Evol. Microbiol.">
        <title>Actinocatenispora comari sp. nov., an endophytic actinomycete isolated from aerial parts of Comarum salesowianum.</title>
        <authorList>
            <person name="Oyunbileg N."/>
            <person name="Iizaka Y."/>
            <person name="Hamada M."/>
            <person name="Davaapurev B.O."/>
            <person name="Fukumoto A."/>
            <person name="Tsetseg B."/>
            <person name="Kato F."/>
            <person name="Tamura T."/>
            <person name="Batkhuu J."/>
            <person name="Anzai Y."/>
        </authorList>
    </citation>
    <scope>NUCLEOTIDE SEQUENCE [LARGE SCALE GENOMIC DNA]</scope>
    <source>
        <strain evidence="4">NUM-2625</strain>
    </source>
</reference>
<dbReference type="EMBL" id="BOPO01000001">
    <property type="protein sequence ID" value="GIL24770.1"/>
    <property type="molecule type" value="Genomic_DNA"/>
</dbReference>
<keyword evidence="4" id="KW-1185">Reference proteome</keyword>